<comment type="caution">
    <text evidence="1">The sequence shown here is derived from an EMBL/GenBank/DDBJ whole genome shotgun (WGS) entry which is preliminary data.</text>
</comment>
<sequence>MGFDVVAAVERAVDRDGAWRFVREYAEHFATPLGDGDGCAVDEAEERLGVRLPAAVREAYALFGRRTDLTSNQDELLPPDRLGLWDDVLVHRVENQGCAHWGVALSGDDPPVLVRPDLADKREERWEPFLDRFSLACVEMVLSESLFLEDGLTDWRELEDDGELTRVERAFAPLPAPGVGGSRWYANDDAVVRVVDGGLLMVRGRTPGALGAVLEAFPGDWLLS</sequence>
<keyword evidence="2" id="KW-1185">Reference proteome</keyword>
<evidence type="ECO:0000313" key="1">
    <source>
        <dbReference type="EMBL" id="MFC5056139.1"/>
    </source>
</evidence>
<evidence type="ECO:0008006" key="3">
    <source>
        <dbReference type="Google" id="ProtNLM"/>
    </source>
</evidence>
<dbReference type="RefSeq" id="WP_344039563.1">
    <property type="nucleotide sequence ID" value="NZ_BAAAKE010000017.1"/>
</dbReference>
<reference evidence="2" key="1">
    <citation type="journal article" date="2019" name="Int. J. Syst. Evol. Microbiol.">
        <title>The Global Catalogue of Microorganisms (GCM) 10K type strain sequencing project: providing services to taxonomists for standard genome sequencing and annotation.</title>
        <authorList>
            <consortium name="The Broad Institute Genomics Platform"/>
            <consortium name="The Broad Institute Genome Sequencing Center for Infectious Disease"/>
            <person name="Wu L."/>
            <person name="Ma J."/>
        </authorList>
    </citation>
    <scope>NUCLEOTIDE SEQUENCE [LARGE SCALE GENOMIC DNA]</scope>
    <source>
        <strain evidence="2">KCTC 12848</strain>
    </source>
</reference>
<dbReference type="Proteomes" id="UP001595833">
    <property type="component" value="Unassembled WGS sequence"/>
</dbReference>
<organism evidence="1 2">
    <name type="scientific">Saccharothrix xinjiangensis</name>
    <dbReference type="NCBI Taxonomy" id="204798"/>
    <lineage>
        <taxon>Bacteria</taxon>
        <taxon>Bacillati</taxon>
        <taxon>Actinomycetota</taxon>
        <taxon>Actinomycetes</taxon>
        <taxon>Pseudonocardiales</taxon>
        <taxon>Pseudonocardiaceae</taxon>
        <taxon>Saccharothrix</taxon>
    </lineage>
</organism>
<gene>
    <name evidence="1" type="ORF">ACFPFM_20575</name>
</gene>
<proteinExistence type="predicted"/>
<accession>A0ABV9Y332</accession>
<dbReference type="EMBL" id="JBHSJB010000018">
    <property type="protein sequence ID" value="MFC5056139.1"/>
    <property type="molecule type" value="Genomic_DNA"/>
</dbReference>
<name>A0ABV9Y332_9PSEU</name>
<protein>
    <recommendedName>
        <fullName evidence="3">Knr4/Smi1-like domain-containing protein</fullName>
    </recommendedName>
</protein>
<evidence type="ECO:0000313" key="2">
    <source>
        <dbReference type="Proteomes" id="UP001595833"/>
    </source>
</evidence>